<accession>A0A5C6V2S7</accession>
<evidence type="ECO:0000313" key="2">
    <source>
        <dbReference type="EMBL" id="TXC78971.1"/>
    </source>
</evidence>
<gene>
    <name evidence="2" type="ORF">FRX97_07085</name>
</gene>
<keyword evidence="3" id="KW-1185">Reference proteome</keyword>
<evidence type="ECO:0000313" key="3">
    <source>
        <dbReference type="Proteomes" id="UP000321168"/>
    </source>
</evidence>
<evidence type="ECO:0008006" key="4">
    <source>
        <dbReference type="Google" id="ProtNLM"/>
    </source>
</evidence>
<feature type="transmembrane region" description="Helical" evidence="1">
    <location>
        <begin position="71"/>
        <end position="94"/>
    </location>
</feature>
<proteinExistence type="predicted"/>
<sequence length="121" mass="13290">MRLFFLLVILTVIPFASSYGQVKEIFVQENGTTVIEGVPELKKSTALLITVLLGPVGGHRVIMGTKSWVPLVYTLTLGGGLGIVPLIDFFATLFSKDIKEYQNQGRVLMWLNKKGVPRGTP</sequence>
<dbReference type="RefSeq" id="WP_147014495.1">
    <property type="nucleotide sequence ID" value="NZ_VORB01000005.1"/>
</dbReference>
<dbReference type="AlphaFoldDB" id="A0A5C6V2S7"/>
<dbReference type="EMBL" id="VORB01000005">
    <property type="protein sequence ID" value="TXC78971.1"/>
    <property type="molecule type" value="Genomic_DNA"/>
</dbReference>
<organism evidence="2 3">
    <name type="scientific">Luteibaculum oceani</name>
    <dbReference type="NCBI Taxonomy" id="1294296"/>
    <lineage>
        <taxon>Bacteria</taxon>
        <taxon>Pseudomonadati</taxon>
        <taxon>Bacteroidota</taxon>
        <taxon>Flavobacteriia</taxon>
        <taxon>Flavobacteriales</taxon>
        <taxon>Luteibaculaceae</taxon>
        <taxon>Luteibaculum</taxon>
    </lineage>
</organism>
<reference evidence="2 3" key="1">
    <citation type="submission" date="2019-08" db="EMBL/GenBank/DDBJ databases">
        <title>Genome of Luteibaculum oceani JCM 18817.</title>
        <authorList>
            <person name="Bowman J.P."/>
        </authorList>
    </citation>
    <scope>NUCLEOTIDE SEQUENCE [LARGE SCALE GENOMIC DNA]</scope>
    <source>
        <strain evidence="2 3">JCM 18817</strain>
    </source>
</reference>
<protein>
    <recommendedName>
        <fullName evidence="4">TM2 domain-containing protein</fullName>
    </recommendedName>
</protein>
<evidence type="ECO:0000256" key="1">
    <source>
        <dbReference type="SAM" id="Phobius"/>
    </source>
</evidence>
<keyword evidence="1" id="KW-1133">Transmembrane helix</keyword>
<comment type="caution">
    <text evidence="2">The sequence shown here is derived from an EMBL/GenBank/DDBJ whole genome shotgun (WGS) entry which is preliminary data.</text>
</comment>
<dbReference type="Proteomes" id="UP000321168">
    <property type="component" value="Unassembled WGS sequence"/>
</dbReference>
<keyword evidence="1" id="KW-0812">Transmembrane</keyword>
<keyword evidence="1" id="KW-0472">Membrane</keyword>
<name>A0A5C6V2S7_9FLAO</name>